<dbReference type="Pfam" id="PF22118">
    <property type="entry name" value="MtrF-like_dom-III"/>
    <property type="match status" value="1"/>
</dbReference>
<dbReference type="InterPro" id="IPR054355">
    <property type="entry name" value="MtrF-like_dom_III"/>
</dbReference>
<evidence type="ECO:0000256" key="3">
    <source>
        <dbReference type="SAM" id="SignalP"/>
    </source>
</evidence>
<keyword evidence="8" id="KW-1185">Reference proteome</keyword>
<gene>
    <name evidence="7" type="primary">mtrF</name>
    <name evidence="7" type="ORF">GCM10025772_29000</name>
</gene>
<name>A0ABP9SEH9_9GAMM</name>
<dbReference type="SUPFAM" id="SSF48695">
    <property type="entry name" value="Multiheme cytochromes"/>
    <property type="match status" value="1"/>
</dbReference>
<evidence type="ECO:0000259" key="4">
    <source>
        <dbReference type="Pfam" id="PF22111"/>
    </source>
</evidence>
<proteinExistence type="predicted"/>
<feature type="domain" description="Outer membrane cytochrome MtrC/MtrF-like" evidence="5">
    <location>
        <begin position="193"/>
        <end position="323"/>
    </location>
</feature>
<comment type="caution">
    <text evidence="7">The sequence shown here is derived from an EMBL/GenBank/DDBJ whole genome shotgun (WGS) entry which is preliminary data.</text>
</comment>
<dbReference type="InterPro" id="IPR020014">
    <property type="entry name" value="Decahaem_cyt-c_OmcA/MtrC"/>
</dbReference>
<dbReference type="PANTHER" id="PTHR35038">
    <property type="entry name" value="DISSIMILATORY SULFITE REDUCTASE SIRA"/>
    <property type="match status" value="1"/>
</dbReference>
<evidence type="ECO:0000256" key="2">
    <source>
        <dbReference type="SAM" id="MobiDB-lite"/>
    </source>
</evidence>
<protein>
    <submittedName>
        <fullName evidence="7">Decaheme c-type cytochrome MtrF</fullName>
    </submittedName>
</protein>
<dbReference type="PANTHER" id="PTHR35038:SF6">
    <property type="entry name" value="SURFACE LOCALIZED DECAHEME CYTOCHROME C LIPOPROTEIN"/>
    <property type="match status" value="1"/>
</dbReference>
<keyword evidence="1 3" id="KW-0732">Signal</keyword>
<reference evidence="8" key="1">
    <citation type="journal article" date="2019" name="Int. J. Syst. Evol. Microbiol.">
        <title>The Global Catalogue of Microorganisms (GCM) 10K type strain sequencing project: providing services to taxonomists for standard genome sequencing and annotation.</title>
        <authorList>
            <consortium name="The Broad Institute Genomics Platform"/>
            <consortium name="The Broad Institute Genome Sequencing Center for Infectious Disease"/>
            <person name="Wu L."/>
            <person name="Ma J."/>
        </authorList>
    </citation>
    <scope>NUCLEOTIDE SEQUENCE [LARGE SCALE GENOMIC DNA]</scope>
    <source>
        <strain evidence="8">JCM 18720</strain>
    </source>
</reference>
<sequence>MKRMIKGHTSSWIPLTLALLALSGCGDNGSDGSPGEPGPPTPPPAQEVTELNASLEQWGVTEQGRLTLSFFVTNQDGEGVIGLQSATLLAAQLLPAGATGAGNSTEWRFLGSETCQPSANCPGEWVDNANGAYRYTSAFTVNDREEVSYSAELPVRLVLKLGGDTLPGDTRVLSVINESVDFQPDGGAPAFTRHLVATDSCESCHSDLGTVFHRGNYTETNTCVVCHSANRISNPDNIFYSLAHRVHAQSGLAQFSNCESCHNSPDPSEPLANVDNWVLNPSAQACGACHTNIDFVAGQGHPAQSDNSNCAACHNPDWTRDTHLMVDKEAALARFKAEVTSITPDLAAGSVTVVVSLSDPVSGTPLDSPEQLPYLNDLRLYANWGTSFDYSTRSAPSLRLTQITPEAVVADGQYRYTLTGLTVPPGSEMDEGGAVAIQGRVCRSGDALSPCDTATALTQPIASRTQFFTVGNGMARRDVVSNETCGSCHGDQQLNFHGSRNDLSQQCQLCHNANMTADASAPAPVAASSANFSHMIHAIHTAQREGYEELVYPAPVSDCRQCHIQSQMGDSFALPLADGIPPLSLNDGSIITATAATCSVCHSGATAQKHMEQNGAAFNYVPIPGDLGTPLETCAVCHGPGSQYDIAVLHGLVGGQ</sequence>
<feature type="domain" description="Decaheme cytochrome c component MtrC/MtrF" evidence="4">
    <location>
        <begin position="62"/>
        <end position="186"/>
    </location>
</feature>
<dbReference type="InterPro" id="IPR054334">
    <property type="entry name" value="MtrC-MtrF_dom_I"/>
</dbReference>
<evidence type="ECO:0000259" key="6">
    <source>
        <dbReference type="Pfam" id="PF22118"/>
    </source>
</evidence>
<evidence type="ECO:0000256" key="1">
    <source>
        <dbReference type="ARBA" id="ARBA00022729"/>
    </source>
</evidence>
<dbReference type="RefSeq" id="WP_345317895.1">
    <property type="nucleotide sequence ID" value="NZ_BAABLF010000030.1"/>
</dbReference>
<dbReference type="CDD" id="cd08168">
    <property type="entry name" value="Cytochrom_C3"/>
    <property type="match status" value="1"/>
</dbReference>
<dbReference type="Pfam" id="PF22113">
    <property type="entry name" value="Mtrc-MtrF_II-IV_dom"/>
    <property type="match status" value="2"/>
</dbReference>
<organism evidence="7 8">
    <name type="scientific">Ferrimonas gelatinilytica</name>
    <dbReference type="NCBI Taxonomy" id="1255257"/>
    <lineage>
        <taxon>Bacteria</taxon>
        <taxon>Pseudomonadati</taxon>
        <taxon>Pseudomonadota</taxon>
        <taxon>Gammaproteobacteria</taxon>
        <taxon>Alteromonadales</taxon>
        <taxon>Ferrimonadaceae</taxon>
        <taxon>Ferrimonas</taxon>
    </lineage>
</organism>
<dbReference type="Gene3D" id="3.90.10.10">
    <property type="entry name" value="Cytochrome C3"/>
    <property type="match status" value="1"/>
</dbReference>
<dbReference type="Proteomes" id="UP001501600">
    <property type="component" value="Unassembled WGS sequence"/>
</dbReference>
<feature type="chain" id="PRO_5046344180" evidence="3">
    <location>
        <begin position="27"/>
        <end position="656"/>
    </location>
</feature>
<dbReference type="InterPro" id="IPR054337">
    <property type="entry name" value="Mtrc-MtrF-like_dom_II/IV"/>
</dbReference>
<feature type="signal peptide" evidence="3">
    <location>
        <begin position="1"/>
        <end position="26"/>
    </location>
</feature>
<dbReference type="InterPro" id="IPR051829">
    <property type="entry name" value="Multiheme_Cytochr_ET"/>
</dbReference>
<dbReference type="EMBL" id="BAABLF010000030">
    <property type="protein sequence ID" value="GAA5194919.1"/>
    <property type="molecule type" value="Genomic_DNA"/>
</dbReference>
<accession>A0ABP9SEH9</accession>
<dbReference type="NCBIfam" id="TIGR03507">
    <property type="entry name" value="decahem_SO1788"/>
    <property type="match status" value="1"/>
</dbReference>
<feature type="region of interest" description="Disordered" evidence="2">
    <location>
        <begin position="26"/>
        <end position="47"/>
    </location>
</feature>
<dbReference type="PROSITE" id="PS51257">
    <property type="entry name" value="PROKAR_LIPOPROTEIN"/>
    <property type="match status" value="1"/>
</dbReference>
<feature type="domain" description="Decaheme cytochrome c component MtrF-like" evidence="6">
    <location>
        <begin position="331"/>
        <end position="470"/>
    </location>
</feature>
<feature type="domain" description="Outer membrane cytochrome MtrC/MtrF-like" evidence="5">
    <location>
        <begin position="477"/>
        <end position="651"/>
    </location>
</feature>
<dbReference type="InterPro" id="IPR036280">
    <property type="entry name" value="Multihaem_cyt_sf"/>
</dbReference>
<dbReference type="Pfam" id="PF22111">
    <property type="entry name" value="MtrC-MtrF_N"/>
    <property type="match status" value="1"/>
</dbReference>
<evidence type="ECO:0000313" key="8">
    <source>
        <dbReference type="Proteomes" id="UP001501600"/>
    </source>
</evidence>
<evidence type="ECO:0000313" key="7">
    <source>
        <dbReference type="EMBL" id="GAA5194919.1"/>
    </source>
</evidence>
<dbReference type="Gene3D" id="1.10.720.180">
    <property type="match status" value="1"/>
</dbReference>
<evidence type="ECO:0000259" key="5">
    <source>
        <dbReference type="Pfam" id="PF22113"/>
    </source>
</evidence>
<feature type="compositionally biased region" description="Pro residues" evidence="2">
    <location>
        <begin position="36"/>
        <end position="45"/>
    </location>
</feature>